<organism evidence="2 3">
    <name type="scientific">Paxillus involutus ATCC 200175</name>
    <dbReference type="NCBI Taxonomy" id="664439"/>
    <lineage>
        <taxon>Eukaryota</taxon>
        <taxon>Fungi</taxon>
        <taxon>Dikarya</taxon>
        <taxon>Basidiomycota</taxon>
        <taxon>Agaricomycotina</taxon>
        <taxon>Agaricomycetes</taxon>
        <taxon>Agaricomycetidae</taxon>
        <taxon>Boletales</taxon>
        <taxon>Paxilineae</taxon>
        <taxon>Paxillaceae</taxon>
        <taxon>Paxillus</taxon>
    </lineage>
</organism>
<name>A0A0C9U1A9_PAXIN</name>
<reference evidence="3" key="2">
    <citation type="submission" date="2015-01" db="EMBL/GenBank/DDBJ databases">
        <title>Evolutionary Origins and Diversification of the Mycorrhizal Mutualists.</title>
        <authorList>
            <consortium name="DOE Joint Genome Institute"/>
            <consortium name="Mycorrhizal Genomics Consortium"/>
            <person name="Kohler A."/>
            <person name="Kuo A."/>
            <person name="Nagy L.G."/>
            <person name="Floudas D."/>
            <person name="Copeland A."/>
            <person name="Barry K.W."/>
            <person name="Cichocki N."/>
            <person name="Veneault-Fourrey C."/>
            <person name="LaButti K."/>
            <person name="Lindquist E.A."/>
            <person name="Lipzen A."/>
            <person name="Lundell T."/>
            <person name="Morin E."/>
            <person name="Murat C."/>
            <person name="Riley R."/>
            <person name="Ohm R."/>
            <person name="Sun H."/>
            <person name="Tunlid A."/>
            <person name="Henrissat B."/>
            <person name="Grigoriev I.V."/>
            <person name="Hibbett D.S."/>
            <person name="Martin F."/>
        </authorList>
    </citation>
    <scope>NUCLEOTIDE SEQUENCE [LARGE SCALE GENOMIC DNA]</scope>
    <source>
        <strain evidence="3">ATCC 200175</strain>
    </source>
</reference>
<gene>
    <name evidence="2" type="ORF">PAXINDRAFT_13986</name>
</gene>
<protein>
    <submittedName>
        <fullName evidence="2">Uncharacterized protein</fullName>
    </submittedName>
</protein>
<keyword evidence="1" id="KW-0560">Oxidoreductase</keyword>
<evidence type="ECO:0000313" key="2">
    <source>
        <dbReference type="EMBL" id="KIJ13231.1"/>
    </source>
</evidence>
<evidence type="ECO:0000313" key="3">
    <source>
        <dbReference type="Proteomes" id="UP000053647"/>
    </source>
</evidence>
<dbReference type="EMBL" id="KN819354">
    <property type="protein sequence ID" value="KIJ13231.1"/>
    <property type="molecule type" value="Genomic_DNA"/>
</dbReference>
<dbReference type="HOGENOM" id="CLU_1482451_0_0_1"/>
<dbReference type="InterPro" id="IPR038220">
    <property type="entry name" value="PHOX_C_sf"/>
</dbReference>
<dbReference type="AlphaFoldDB" id="A0A0C9U1A9"/>
<dbReference type="SUPFAM" id="SSF52833">
    <property type="entry name" value="Thioredoxin-like"/>
    <property type="match status" value="1"/>
</dbReference>
<proteinExistence type="predicted"/>
<accession>A0A0C9U1A9</accession>
<dbReference type="OrthoDB" id="2691253at2759"/>
<sequence length="182" mass="20166">MSIAQDTLPHNQRVHILGANYHLSSIVRDDFTPQPTDVDTWPYPYDRSCSLPYSARATTLSFSTVDVAWAKVMTRSIGLDPAIVPKVVVIPRSTPDPNEFDSDLDIILRDDEGHAFGGYHVGQEECRIVVVRPDDFLAIIVRGEDGLRQYLNGFSGKASPTSSRLCARIKSPVLTVGHMNEL</sequence>
<dbReference type="InterPro" id="IPR036249">
    <property type="entry name" value="Thioredoxin-like_sf"/>
</dbReference>
<reference evidence="2 3" key="1">
    <citation type="submission" date="2014-06" db="EMBL/GenBank/DDBJ databases">
        <authorList>
            <consortium name="DOE Joint Genome Institute"/>
            <person name="Kuo A."/>
            <person name="Kohler A."/>
            <person name="Nagy L.G."/>
            <person name="Floudas D."/>
            <person name="Copeland A."/>
            <person name="Barry K.W."/>
            <person name="Cichocki N."/>
            <person name="Veneault-Fourrey C."/>
            <person name="LaButti K."/>
            <person name="Lindquist E.A."/>
            <person name="Lipzen A."/>
            <person name="Lundell T."/>
            <person name="Morin E."/>
            <person name="Murat C."/>
            <person name="Sun H."/>
            <person name="Tunlid A."/>
            <person name="Henrissat B."/>
            <person name="Grigoriev I.V."/>
            <person name="Hibbett D.S."/>
            <person name="Martin F."/>
            <person name="Nordberg H.P."/>
            <person name="Cantor M.N."/>
            <person name="Hua S.X."/>
        </authorList>
    </citation>
    <scope>NUCLEOTIDE SEQUENCE [LARGE SCALE GENOMIC DNA]</scope>
    <source>
        <strain evidence="2 3">ATCC 200175</strain>
    </source>
</reference>
<dbReference type="Gene3D" id="3.40.30.20">
    <property type="match status" value="1"/>
</dbReference>
<keyword evidence="3" id="KW-1185">Reference proteome</keyword>
<dbReference type="GO" id="GO:0016491">
    <property type="term" value="F:oxidoreductase activity"/>
    <property type="evidence" value="ECO:0007669"/>
    <property type="project" value="UniProtKB-KW"/>
</dbReference>
<evidence type="ECO:0000256" key="1">
    <source>
        <dbReference type="ARBA" id="ARBA00023002"/>
    </source>
</evidence>
<dbReference type="Proteomes" id="UP000053647">
    <property type="component" value="Unassembled WGS sequence"/>
</dbReference>